<dbReference type="Proteomes" id="UP000598174">
    <property type="component" value="Unassembled WGS sequence"/>
</dbReference>
<name>A0A919MMS1_9ACTN</name>
<dbReference type="AlphaFoldDB" id="A0A919MMS1"/>
<reference evidence="1" key="1">
    <citation type="submission" date="2021-01" db="EMBL/GenBank/DDBJ databases">
        <title>Whole genome shotgun sequence of Actinoplanes ferrugineus NBRC 15555.</title>
        <authorList>
            <person name="Komaki H."/>
            <person name="Tamura T."/>
        </authorList>
    </citation>
    <scope>NUCLEOTIDE SEQUENCE</scope>
    <source>
        <strain evidence="1">NBRC 15555</strain>
    </source>
</reference>
<dbReference type="EMBL" id="BOMM01000049">
    <property type="protein sequence ID" value="GIE13547.1"/>
    <property type="molecule type" value="Genomic_DNA"/>
</dbReference>
<evidence type="ECO:0000313" key="1">
    <source>
        <dbReference type="EMBL" id="GIE13547.1"/>
    </source>
</evidence>
<comment type="caution">
    <text evidence="1">The sequence shown here is derived from an EMBL/GenBank/DDBJ whole genome shotgun (WGS) entry which is preliminary data.</text>
</comment>
<organism evidence="1 2">
    <name type="scientific">Paractinoplanes ferrugineus</name>
    <dbReference type="NCBI Taxonomy" id="113564"/>
    <lineage>
        <taxon>Bacteria</taxon>
        <taxon>Bacillati</taxon>
        <taxon>Actinomycetota</taxon>
        <taxon>Actinomycetes</taxon>
        <taxon>Micromonosporales</taxon>
        <taxon>Micromonosporaceae</taxon>
        <taxon>Paractinoplanes</taxon>
    </lineage>
</organism>
<protein>
    <submittedName>
        <fullName evidence="1">Uncharacterized protein</fullName>
    </submittedName>
</protein>
<sequence>MVTGVLSLPSRVDPPAHPACSQVLCIAGITNIAAANRRYARDPNRPRCRGPTPWLWLLPVAR</sequence>
<accession>A0A919MMS1</accession>
<keyword evidence="2" id="KW-1185">Reference proteome</keyword>
<proteinExistence type="predicted"/>
<gene>
    <name evidence="1" type="ORF">Afe05nite_53870</name>
</gene>
<evidence type="ECO:0000313" key="2">
    <source>
        <dbReference type="Proteomes" id="UP000598174"/>
    </source>
</evidence>